<evidence type="ECO:0000313" key="2">
    <source>
        <dbReference type="EMBL" id="MEV0970059.1"/>
    </source>
</evidence>
<feature type="transmembrane region" description="Helical" evidence="1">
    <location>
        <begin position="12"/>
        <end position="29"/>
    </location>
</feature>
<feature type="transmembrane region" description="Helical" evidence="1">
    <location>
        <begin position="173"/>
        <end position="192"/>
    </location>
</feature>
<comment type="caution">
    <text evidence="2">The sequence shown here is derived from an EMBL/GenBank/DDBJ whole genome shotgun (WGS) entry which is preliminary data.</text>
</comment>
<sequence>MRAPHHLARTAGLFYLIVAILGGFAHFFSRGEVYRPGDATGTARNVVAHADLVRAGFVADLVQAAFFLFTAMTLYVLLKHVNRNAARAMVIFVAVAVAIICLNMVHQLAALLVATDTSYVGALGARGSDALVLLMLDLQHYGYLIAQIFFALWLLPLGYLVHRSGMFPRVLGVLLVIGCVGYLLDTFTLFLAPDLGAALDPFLVAPAGIAEIAMLLWLLVKGVRIPRQDTSVLATA</sequence>
<dbReference type="EMBL" id="JBFALK010000007">
    <property type="protein sequence ID" value="MEV0970059.1"/>
    <property type="molecule type" value="Genomic_DNA"/>
</dbReference>
<keyword evidence="1" id="KW-0472">Membrane</keyword>
<feature type="transmembrane region" description="Helical" evidence="1">
    <location>
        <begin position="198"/>
        <end position="220"/>
    </location>
</feature>
<organism evidence="2 3">
    <name type="scientific">Microtetraspora glauca</name>
    <dbReference type="NCBI Taxonomy" id="1996"/>
    <lineage>
        <taxon>Bacteria</taxon>
        <taxon>Bacillati</taxon>
        <taxon>Actinomycetota</taxon>
        <taxon>Actinomycetes</taxon>
        <taxon>Streptosporangiales</taxon>
        <taxon>Streptosporangiaceae</taxon>
        <taxon>Microtetraspora</taxon>
    </lineage>
</organism>
<gene>
    <name evidence="2" type="ORF">AB0I59_15580</name>
</gene>
<keyword evidence="1" id="KW-1133">Transmembrane helix</keyword>
<reference evidence="2 3" key="1">
    <citation type="submission" date="2024-06" db="EMBL/GenBank/DDBJ databases">
        <title>The Natural Products Discovery Center: Release of the First 8490 Sequenced Strains for Exploring Actinobacteria Biosynthetic Diversity.</title>
        <authorList>
            <person name="Kalkreuter E."/>
            <person name="Kautsar S.A."/>
            <person name="Yang D."/>
            <person name="Bader C.D."/>
            <person name="Teijaro C.N."/>
            <person name="Fluegel L."/>
            <person name="Davis C.M."/>
            <person name="Simpson J.R."/>
            <person name="Lauterbach L."/>
            <person name="Steele A.D."/>
            <person name="Gui C."/>
            <person name="Meng S."/>
            <person name="Li G."/>
            <person name="Viehrig K."/>
            <person name="Ye F."/>
            <person name="Su P."/>
            <person name="Kiefer A.F."/>
            <person name="Nichols A."/>
            <person name="Cepeda A.J."/>
            <person name="Yan W."/>
            <person name="Fan B."/>
            <person name="Jiang Y."/>
            <person name="Adhikari A."/>
            <person name="Zheng C.-J."/>
            <person name="Schuster L."/>
            <person name="Cowan T.M."/>
            <person name="Smanski M.J."/>
            <person name="Chevrette M.G."/>
            <person name="De Carvalho L.P.S."/>
            <person name="Shen B."/>
        </authorList>
    </citation>
    <scope>NUCLEOTIDE SEQUENCE [LARGE SCALE GENOMIC DNA]</scope>
    <source>
        <strain evidence="2 3">NPDC050100</strain>
    </source>
</reference>
<keyword evidence="1" id="KW-0812">Transmembrane</keyword>
<dbReference type="RefSeq" id="WP_358133240.1">
    <property type="nucleotide sequence ID" value="NZ_JBFALK010000007.1"/>
</dbReference>
<dbReference type="InterPro" id="IPR025495">
    <property type="entry name" value="DUF4386"/>
</dbReference>
<dbReference type="Pfam" id="PF14329">
    <property type="entry name" value="DUF4386"/>
    <property type="match status" value="1"/>
</dbReference>
<evidence type="ECO:0000256" key="1">
    <source>
        <dbReference type="SAM" id="Phobius"/>
    </source>
</evidence>
<accession>A0ABV3GEJ2</accession>
<feature type="transmembrane region" description="Helical" evidence="1">
    <location>
        <begin position="141"/>
        <end position="161"/>
    </location>
</feature>
<feature type="transmembrane region" description="Helical" evidence="1">
    <location>
        <begin position="90"/>
        <end position="114"/>
    </location>
</feature>
<feature type="transmembrane region" description="Helical" evidence="1">
    <location>
        <begin position="61"/>
        <end position="78"/>
    </location>
</feature>
<protein>
    <submittedName>
        <fullName evidence="2">DUF4386 domain-containing protein</fullName>
    </submittedName>
</protein>
<dbReference type="Proteomes" id="UP001551675">
    <property type="component" value="Unassembled WGS sequence"/>
</dbReference>
<keyword evidence="3" id="KW-1185">Reference proteome</keyword>
<evidence type="ECO:0000313" key="3">
    <source>
        <dbReference type="Proteomes" id="UP001551675"/>
    </source>
</evidence>
<proteinExistence type="predicted"/>
<name>A0ABV3GEJ2_MICGL</name>